<dbReference type="AlphaFoldDB" id="M7MXY9"/>
<reference evidence="1 2" key="1">
    <citation type="journal article" date="2013" name="Genome Announc.">
        <title>Draft Genome Sequence of Cesiribacter andamanensis Strain AMV16T, Isolated from a Soil Sample from a Mud Volcano in the Andaman Islands, India.</title>
        <authorList>
            <person name="Shivaji S."/>
            <person name="Ara S."/>
            <person name="Begum Z."/>
            <person name="Srinivas T.N."/>
            <person name="Singh A."/>
            <person name="Kumar Pinnaka A."/>
        </authorList>
    </citation>
    <scope>NUCLEOTIDE SEQUENCE [LARGE SCALE GENOMIC DNA]</scope>
    <source>
        <strain evidence="1 2">AMV16</strain>
    </source>
</reference>
<protein>
    <submittedName>
        <fullName evidence="1">Uncharacterized protein</fullName>
    </submittedName>
</protein>
<sequence>MDFGKNGEKQWLSAAGYRNFLPKQNVLFIVEIALKLFQFFQLSYY</sequence>
<accession>M7MXY9</accession>
<organism evidence="1 2">
    <name type="scientific">Cesiribacter andamanensis AMV16</name>
    <dbReference type="NCBI Taxonomy" id="1279009"/>
    <lineage>
        <taxon>Bacteria</taxon>
        <taxon>Pseudomonadati</taxon>
        <taxon>Bacteroidota</taxon>
        <taxon>Cytophagia</taxon>
        <taxon>Cytophagales</taxon>
        <taxon>Cesiribacteraceae</taxon>
        <taxon>Cesiribacter</taxon>
    </lineage>
</organism>
<name>M7MXY9_9BACT</name>
<comment type="caution">
    <text evidence="1">The sequence shown here is derived from an EMBL/GenBank/DDBJ whole genome shotgun (WGS) entry which is preliminary data.</text>
</comment>
<dbReference type="EMBL" id="AODQ01000128">
    <property type="protein sequence ID" value="EMR01293.1"/>
    <property type="molecule type" value="Genomic_DNA"/>
</dbReference>
<proteinExistence type="predicted"/>
<dbReference type="STRING" id="1279009.ADICEAN_03592"/>
<evidence type="ECO:0000313" key="1">
    <source>
        <dbReference type="EMBL" id="EMR01293.1"/>
    </source>
</evidence>
<keyword evidence="2" id="KW-1185">Reference proteome</keyword>
<evidence type="ECO:0000313" key="2">
    <source>
        <dbReference type="Proteomes" id="UP000011910"/>
    </source>
</evidence>
<dbReference type="Proteomes" id="UP000011910">
    <property type="component" value="Unassembled WGS sequence"/>
</dbReference>
<gene>
    <name evidence="1" type="ORF">ADICEAN_03592</name>
</gene>